<evidence type="ECO:0000256" key="1">
    <source>
        <dbReference type="SAM" id="MobiDB-lite"/>
    </source>
</evidence>
<dbReference type="NCBIfam" id="TIGR03696">
    <property type="entry name" value="Rhs_assc_core"/>
    <property type="match status" value="1"/>
</dbReference>
<feature type="region of interest" description="Disordered" evidence="1">
    <location>
        <begin position="215"/>
        <end position="239"/>
    </location>
</feature>
<gene>
    <name evidence="3" type="ORF">HU738_003140</name>
    <name evidence="2" type="ORF">HU738_00975</name>
</gene>
<dbReference type="PROSITE" id="PS51257">
    <property type="entry name" value="PROKAR_LIPOPROTEIN"/>
    <property type="match status" value="1"/>
</dbReference>
<protein>
    <submittedName>
        <fullName evidence="2">RHS repeat-associated core domain-containing protein</fullName>
    </submittedName>
</protein>
<comment type="caution">
    <text evidence="2">The sequence shown here is derived from an EMBL/GenBank/DDBJ whole genome shotgun (WGS) entry which is preliminary data.</text>
</comment>
<dbReference type="AlphaFoldDB" id="A0A923GDY1"/>
<feature type="compositionally biased region" description="Polar residues" evidence="1">
    <location>
        <begin position="224"/>
        <end position="239"/>
    </location>
</feature>
<keyword evidence="4" id="KW-1185">Reference proteome</keyword>
<reference evidence="3" key="3">
    <citation type="submission" date="2021-06" db="EMBL/GenBank/DDBJ databases">
        <title>Updating the genus Pseudomonas: Description of 43 new species and partition of the Pseudomonas putida group.</title>
        <authorList>
            <person name="Girard L."/>
            <person name="Lood C."/>
            <person name="Vandamme P."/>
            <person name="Rokni-Zadeh H."/>
            <person name="Van Noort V."/>
            <person name="Hofte M."/>
            <person name="Lavigne R."/>
            <person name="De Mot R."/>
        </authorList>
    </citation>
    <scope>NUCLEOTIDE SEQUENCE</scope>
    <source>
        <strain evidence="3">RW4S2</strain>
    </source>
</reference>
<name>A0A923GDY1_9PSED</name>
<dbReference type="Proteomes" id="UP000628137">
    <property type="component" value="Unassembled WGS sequence"/>
</dbReference>
<evidence type="ECO:0000313" key="3">
    <source>
        <dbReference type="EMBL" id="MBV4540035.1"/>
    </source>
</evidence>
<dbReference type="Gene3D" id="2.180.10.10">
    <property type="entry name" value="RHS repeat-associated core"/>
    <property type="match status" value="1"/>
</dbReference>
<reference evidence="2" key="2">
    <citation type="submission" date="2020-07" db="EMBL/GenBank/DDBJ databases">
        <authorList>
            <person name="Lood C."/>
            <person name="Girard L."/>
        </authorList>
    </citation>
    <scope>NUCLEOTIDE SEQUENCE</scope>
    <source>
        <strain evidence="2">RW4S2</strain>
    </source>
</reference>
<dbReference type="SUPFAM" id="SSF56399">
    <property type="entry name" value="ADP-ribosylation"/>
    <property type="match status" value="1"/>
</dbReference>
<dbReference type="InterPro" id="IPR022385">
    <property type="entry name" value="Rhs_assc_core"/>
</dbReference>
<proteinExistence type="predicted"/>
<evidence type="ECO:0000313" key="2">
    <source>
        <dbReference type="EMBL" id="MBC3469119.1"/>
    </source>
</evidence>
<reference evidence="2 4" key="1">
    <citation type="journal article" date="2020" name="Microorganisms">
        <title>Reliable Identification of Environmental Pseudomonas Isolates Using the rpoD Gene.</title>
        <authorList>
            <consortium name="The Broad Institute Genome Sequencing Platform"/>
            <person name="Girard L."/>
            <person name="Lood C."/>
            <person name="Rokni-Zadeh H."/>
            <person name="van Noort V."/>
            <person name="Lavigne R."/>
            <person name="De Mot R."/>
        </authorList>
    </citation>
    <scope>NUCLEOTIDE SEQUENCE</scope>
    <source>
        <strain evidence="2 4">RW4S2</strain>
    </source>
</reference>
<sequence length="239" mass="26521">MATCKQTPDLGVLLTHTPCHFAYSCYGYRSHAQFGPATGFNGQFIDLFSGHYQLGSYRSYNTRLMRFHSPDRSSPFGRGGFNAYAYCSGDPINYQDPSGHGPISFVKSIFKTKKTIMQRRDNALSAIEKNPALEAYRPIAENSVIKKELKTLSDTGKALNTFSKLMEDNLISTDSLGRLKYNMTDDFQILSMQILETKVMQNEKTLNSLLPAYAQPGKPEPGTSAASLSLSAKNTLTRT</sequence>
<organism evidence="2">
    <name type="scientific">Pseudomonas vlassakiae</name>
    <dbReference type="NCBI Taxonomy" id="485888"/>
    <lineage>
        <taxon>Bacteria</taxon>
        <taxon>Pseudomonadati</taxon>
        <taxon>Pseudomonadota</taxon>
        <taxon>Gammaproteobacteria</taxon>
        <taxon>Pseudomonadales</taxon>
        <taxon>Pseudomonadaceae</taxon>
        <taxon>Pseudomonas</taxon>
    </lineage>
</organism>
<dbReference type="EMBL" id="JABWRP010000001">
    <property type="protein sequence ID" value="MBC3469119.1"/>
    <property type="molecule type" value="Genomic_DNA"/>
</dbReference>
<evidence type="ECO:0000313" key="4">
    <source>
        <dbReference type="Proteomes" id="UP000628137"/>
    </source>
</evidence>
<dbReference type="EMBL" id="JABWRP020000002">
    <property type="protein sequence ID" value="MBV4540035.1"/>
    <property type="molecule type" value="Genomic_DNA"/>
</dbReference>
<accession>A0A923GDY1</accession>